<dbReference type="AlphaFoldDB" id="D9SUF6"/>
<evidence type="ECO:0000313" key="2">
    <source>
        <dbReference type="EMBL" id="ADL52911.1"/>
    </source>
</evidence>
<dbReference type="RefSeq" id="WP_010073296.1">
    <property type="nucleotide sequence ID" value="NC_014393.1"/>
</dbReference>
<keyword evidence="1" id="KW-1133">Transmembrane helix</keyword>
<evidence type="ECO:0000256" key="1">
    <source>
        <dbReference type="SAM" id="Phobius"/>
    </source>
</evidence>
<feature type="transmembrane region" description="Helical" evidence="1">
    <location>
        <begin position="6"/>
        <end position="23"/>
    </location>
</feature>
<feature type="transmembrane region" description="Helical" evidence="1">
    <location>
        <begin position="48"/>
        <end position="67"/>
    </location>
</feature>
<dbReference type="KEGG" id="ccb:Clocel_3225"/>
<keyword evidence="1" id="KW-0812">Transmembrane</keyword>
<dbReference type="EMBL" id="CP002160">
    <property type="protein sequence ID" value="ADL52911.1"/>
    <property type="molecule type" value="Genomic_DNA"/>
</dbReference>
<name>D9SUF6_CLOC7</name>
<organism evidence="2 3">
    <name type="scientific">Clostridium cellulovorans (strain ATCC 35296 / DSM 3052 / OCM 3 / 743B)</name>
    <dbReference type="NCBI Taxonomy" id="573061"/>
    <lineage>
        <taxon>Bacteria</taxon>
        <taxon>Bacillati</taxon>
        <taxon>Bacillota</taxon>
        <taxon>Clostridia</taxon>
        <taxon>Eubacteriales</taxon>
        <taxon>Clostridiaceae</taxon>
        <taxon>Clostridium</taxon>
    </lineage>
</organism>
<gene>
    <name evidence="2" type="ordered locus">Clocel_3225</name>
</gene>
<reference evidence="2 3" key="1">
    <citation type="submission" date="2010-08" db="EMBL/GenBank/DDBJ databases">
        <title>Complete sequence of Clostridium cellulovorans 743B.</title>
        <authorList>
            <consortium name="US DOE Joint Genome Institute"/>
            <person name="Lucas S."/>
            <person name="Copeland A."/>
            <person name="Lapidus A."/>
            <person name="Cheng J.-F."/>
            <person name="Bruce D."/>
            <person name="Goodwin L."/>
            <person name="Pitluck S."/>
            <person name="Chertkov O."/>
            <person name="Detter J.C."/>
            <person name="Han C."/>
            <person name="Tapia R."/>
            <person name="Land M."/>
            <person name="Hauser L."/>
            <person name="Chang Y.-J."/>
            <person name="Jeffries C."/>
            <person name="Kyrpides N."/>
            <person name="Ivanova N."/>
            <person name="Mikhailova N."/>
            <person name="Hemme C.L."/>
            <person name="Woyke T."/>
        </authorList>
    </citation>
    <scope>NUCLEOTIDE SEQUENCE [LARGE SCALE GENOMIC DNA]</scope>
    <source>
        <strain evidence="3">ATCC 35296 / DSM 3052 / OCM 3 / 743B</strain>
    </source>
</reference>
<dbReference type="Proteomes" id="UP000002730">
    <property type="component" value="Chromosome"/>
</dbReference>
<dbReference type="HOGENOM" id="CLU_2116703_0_0_9"/>
<sequence>MIKAELIYLSFLIFALWSAYSLIRSRKLKDKTKKINEKHIVALKNDKLTIILAICACSIYSLIGYLFKIEILIPFEIYKNGGSINFVFPILLIITIVLLRPMIAFMMKKYKEKS</sequence>
<accession>D9SUF6</accession>
<keyword evidence="1" id="KW-0472">Membrane</keyword>
<keyword evidence="3" id="KW-1185">Reference proteome</keyword>
<evidence type="ECO:0000313" key="3">
    <source>
        <dbReference type="Proteomes" id="UP000002730"/>
    </source>
</evidence>
<protein>
    <submittedName>
        <fullName evidence="2">Uncharacterized protein</fullName>
    </submittedName>
</protein>
<feature type="transmembrane region" description="Helical" evidence="1">
    <location>
        <begin position="87"/>
        <end position="107"/>
    </location>
</feature>
<proteinExistence type="predicted"/>